<evidence type="ECO:0000313" key="1">
    <source>
        <dbReference type="EMBL" id="KAF2890903.1"/>
    </source>
</evidence>
<name>A0A8K0CNW8_IGNLU</name>
<accession>A0A8K0CNW8</accession>
<organism evidence="1 2">
    <name type="scientific">Ignelater luminosus</name>
    <name type="common">Cucubano</name>
    <name type="synonym">Pyrophorus luminosus</name>
    <dbReference type="NCBI Taxonomy" id="2038154"/>
    <lineage>
        <taxon>Eukaryota</taxon>
        <taxon>Metazoa</taxon>
        <taxon>Ecdysozoa</taxon>
        <taxon>Arthropoda</taxon>
        <taxon>Hexapoda</taxon>
        <taxon>Insecta</taxon>
        <taxon>Pterygota</taxon>
        <taxon>Neoptera</taxon>
        <taxon>Endopterygota</taxon>
        <taxon>Coleoptera</taxon>
        <taxon>Polyphaga</taxon>
        <taxon>Elateriformia</taxon>
        <taxon>Elateroidea</taxon>
        <taxon>Elateridae</taxon>
        <taxon>Agrypninae</taxon>
        <taxon>Pyrophorini</taxon>
        <taxon>Ignelater</taxon>
    </lineage>
</organism>
<dbReference type="Proteomes" id="UP000801492">
    <property type="component" value="Unassembled WGS sequence"/>
</dbReference>
<dbReference type="EMBL" id="VTPC01044144">
    <property type="protein sequence ID" value="KAF2890903.1"/>
    <property type="molecule type" value="Genomic_DNA"/>
</dbReference>
<protein>
    <submittedName>
        <fullName evidence="1">Uncharacterized protein</fullName>
    </submittedName>
</protein>
<evidence type="ECO:0000313" key="2">
    <source>
        <dbReference type="Proteomes" id="UP000801492"/>
    </source>
</evidence>
<comment type="caution">
    <text evidence="1">The sequence shown here is derived from an EMBL/GenBank/DDBJ whole genome shotgun (WGS) entry which is preliminary data.</text>
</comment>
<keyword evidence="2" id="KW-1185">Reference proteome</keyword>
<dbReference type="AlphaFoldDB" id="A0A8K0CNW8"/>
<sequence length="55" mass="6448">GFYSVGYGTLNFTKFPPHLPKGKYRNQIKAFDGPNFIAELYFDAEVIEVIKKWEY</sequence>
<reference evidence="1" key="1">
    <citation type="submission" date="2019-08" db="EMBL/GenBank/DDBJ databases">
        <title>The genome of the North American firefly Photinus pyralis.</title>
        <authorList>
            <consortium name="Photinus pyralis genome working group"/>
            <person name="Fallon T.R."/>
            <person name="Sander Lower S.E."/>
            <person name="Weng J.-K."/>
        </authorList>
    </citation>
    <scope>NUCLEOTIDE SEQUENCE</scope>
    <source>
        <strain evidence="1">TRF0915ILg1</strain>
        <tissue evidence="1">Whole body</tissue>
    </source>
</reference>
<feature type="non-terminal residue" evidence="1">
    <location>
        <position position="1"/>
    </location>
</feature>
<gene>
    <name evidence="1" type="ORF">ILUMI_15270</name>
</gene>
<proteinExistence type="predicted"/>